<evidence type="ECO:0000313" key="3">
    <source>
        <dbReference type="Proteomes" id="UP000008810"/>
    </source>
</evidence>
<protein>
    <submittedName>
        <fullName evidence="1 2">Uncharacterized protein</fullName>
    </submittedName>
</protein>
<gene>
    <name evidence="1" type="ORF">BRADI_2g16001v3</name>
</gene>
<reference evidence="2" key="3">
    <citation type="submission" date="2018-08" db="UniProtKB">
        <authorList>
            <consortium name="EnsemblPlants"/>
        </authorList>
    </citation>
    <scope>IDENTIFICATION</scope>
    <source>
        <strain evidence="2">cv. Bd21</strain>
    </source>
</reference>
<dbReference type="InParanoid" id="A0A0Q3FZM3"/>
<dbReference type="Proteomes" id="UP000008810">
    <property type="component" value="Chromosome 2"/>
</dbReference>
<reference evidence="1 2" key="1">
    <citation type="journal article" date="2010" name="Nature">
        <title>Genome sequencing and analysis of the model grass Brachypodium distachyon.</title>
        <authorList>
            <consortium name="International Brachypodium Initiative"/>
        </authorList>
    </citation>
    <scope>NUCLEOTIDE SEQUENCE [LARGE SCALE GENOMIC DNA]</scope>
    <source>
        <strain evidence="1 2">Bd21</strain>
    </source>
</reference>
<evidence type="ECO:0000313" key="2">
    <source>
        <dbReference type="EnsemblPlants" id="KQK04799"/>
    </source>
</evidence>
<accession>A0A0Q3FZM3</accession>
<name>A0A0Q3FZM3_BRADI</name>
<dbReference type="AlphaFoldDB" id="A0A0Q3FZM3"/>
<evidence type="ECO:0000313" key="1">
    <source>
        <dbReference type="EMBL" id="KQK04799.1"/>
    </source>
</evidence>
<reference evidence="1" key="2">
    <citation type="submission" date="2017-06" db="EMBL/GenBank/DDBJ databases">
        <title>WGS assembly of Brachypodium distachyon.</title>
        <authorList>
            <consortium name="The International Brachypodium Initiative"/>
            <person name="Lucas S."/>
            <person name="Harmon-Smith M."/>
            <person name="Lail K."/>
            <person name="Tice H."/>
            <person name="Grimwood J."/>
            <person name="Bruce D."/>
            <person name="Barry K."/>
            <person name="Shu S."/>
            <person name="Lindquist E."/>
            <person name="Wang M."/>
            <person name="Pitluck S."/>
            <person name="Vogel J.P."/>
            <person name="Garvin D.F."/>
            <person name="Mockler T.C."/>
            <person name="Schmutz J."/>
            <person name="Rokhsar D."/>
            <person name="Bevan M.W."/>
        </authorList>
    </citation>
    <scope>NUCLEOTIDE SEQUENCE</scope>
    <source>
        <strain evidence="1">Bd21</strain>
    </source>
</reference>
<organism evidence="1">
    <name type="scientific">Brachypodium distachyon</name>
    <name type="common">Purple false brome</name>
    <name type="synonym">Trachynia distachya</name>
    <dbReference type="NCBI Taxonomy" id="15368"/>
    <lineage>
        <taxon>Eukaryota</taxon>
        <taxon>Viridiplantae</taxon>
        <taxon>Streptophyta</taxon>
        <taxon>Embryophyta</taxon>
        <taxon>Tracheophyta</taxon>
        <taxon>Spermatophyta</taxon>
        <taxon>Magnoliopsida</taxon>
        <taxon>Liliopsida</taxon>
        <taxon>Poales</taxon>
        <taxon>Poaceae</taxon>
        <taxon>BOP clade</taxon>
        <taxon>Pooideae</taxon>
        <taxon>Stipodae</taxon>
        <taxon>Brachypodieae</taxon>
        <taxon>Brachypodium</taxon>
    </lineage>
</organism>
<keyword evidence="3" id="KW-1185">Reference proteome</keyword>
<dbReference type="EnsemblPlants" id="KQK04799">
    <property type="protein sequence ID" value="KQK04799"/>
    <property type="gene ID" value="BRADI_2g16001v3"/>
</dbReference>
<dbReference type="EMBL" id="CM000881">
    <property type="protein sequence ID" value="KQK04799.1"/>
    <property type="molecule type" value="Genomic_DNA"/>
</dbReference>
<dbReference type="Gramene" id="KQK04799">
    <property type="protein sequence ID" value="KQK04799"/>
    <property type="gene ID" value="BRADI_2g16001v3"/>
</dbReference>
<sequence length="76" mass="8158">MGELEGTSQTISAFITCVRLQRLAASIPPGFPNSVEYTNQESIIEPLCCCFITPSVYLPVAVYPKSTKDSSGLALC</sequence>
<proteinExistence type="predicted"/>